<evidence type="ECO:0000259" key="1">
    <source>
        <dbReference type="Pfam" id="PF13472"/>
    </source>
</evidence>
<dbReference type="RefSeq" id="WP_014007332.1">
    <property type="nucleotide sequence ID" value="NC_015856.1"/>
</dbReference>
<reference evidence="2 3" key="2">
    <citation type="journal article" date="2006" name="J. Microbiol. Methods">
        <title>Genomic flank-sequencing of plasposon insertion sites for rapid identification of functional genes.</title>
        <authorList>
            <person name="Leveau J.H."/>
            <person name="Gerards S."/>
            <person name="Fritsche K."/>
            <person name="Zondag G."/>
            <person name="van Veen J.A."/>
        </authorList>
    </citation>
    <scope>NUCLEOTIDE SEQUENCE [LARGE SCALE GENOMIC DNA]</scope>
    <source>
        <strain evidence="2 3">Ter331</strain>
    </source>
</reference>
<dbReference type="InterPro" id="IPR036514">
    <property type="entry name" value="SGNH_hydro_sf"/>
</dbReference>
<reference evidence="2 3" key="4">
    <citation type="journal article" date="2010" name="Environ. Microbiol.">
        <title>The bacterial genus Collimonas: mycophagy, weathering and other adaptive solutions to life in oligotrophic soil environments.</title>
        <authorList>
            <person name="Leveau J.H."/>
            <person name="Uroz S."/>
            <person name="de Boer W."/>
        </authorList>
    </citation>
    <scope>NUCLEOTIDE SEQUENCE [LARGE SCALE GENOMIC DNA]</scope>
    <source>
        <strain evidence="2 3">Ter331</strain>
    </source>
</reference>
<reference evidence="3" key="6">
    <citation type="submission" date="2011-05" db="EMBL/GenBank/DDBJ databases">
        <title>Complete sequence of Collimonas fungivorans Ter331.</title>
        <authorList>
            <person name="Leveau J.H."/>
        </authorList>
    </citation>
    <scope>NUCLEOTIDE SEQUENCE [LARGE SCALE GENOMIC DNA]</scope>
    <source>
        <strain evidence="3">Ter331</strain>
    </source>
</reference>
<dbReference type="Pfam" id="PF13472">
    <property type="entry name" value="Lipase_GDSL_2"/>
    <property type="match status" value="1"/>
</dbReference>
<dbReference type="GO" id="GO:0016788">
    <property type="term" value="F:hydrolase activity, acting on ester bonds"/>
    <property type="evidence" value="ECO:0007669"/>
    <property type="project" value="UniProtKB-ARBA"/>
</dbReference>
<dbReference type="STRING" id="1005048.CFU_3356"/>
<evidence type="ECO:0000313" key="2">
    <source>
        <dbReference type="EMBL" id="AEK63180.1"/>
    </source>
</evidence>
<feature type="domain" description="SGNH hydrolase-type esterase" evidence="1">
    <location>
        <begin position="166"/>
        <end position="331"/>
    </location>
</feature>
<dbReference type="eggNOG" id="COG2755">
    <property type="taxonomic scope" value="Bacteria"/>
</dbReference>
<keyword evidence="3" id="KW-1185">Reference proteome</keyword>
<dbReference type="KEGG" id="cfu:CFU_3356"/>
<dbReference type="Gene3D" id="3.40.50.1110">
    <property type="entry name" value="SGNH hydrolase"/>
    <property type="match status" value="1"/>
</dbReference>
<dbReference type="InterPro" id="IPR013830">
    <property type="entry name" value="SGNH_hydro"/>
</dbReference>
<sequence>MPIDFTQFHACTTTACSTEMVAAFHLNQPIWDAGIVFDEPVLPTGGPANLWRKPTAIVMVSNRHTGDVYVQGQDYDLSDGVLRILPNSRIPMALKFPNVPNPGAPAIWQPFTKSGAPLRIASDYQQHQIAVTYTAGALGGLVPLIGSVPISARKISERSALAATIYGDSISKGDNATATINEAPHQPGWADLMGAMLSNEGDGEYYWRNVSVGGWDSWTGLVNVQEKVNTVASDLVIIGFGMNDASGGVTSKKFEENLRAMIAAIRKKSPETEFILVSSFLGNEDWKPSNNGLLRDYRVSMIRIVANTDGVALADMTALSESVLKSKSYYDITSNGVNHPGDFLHVGYAQVVSRAIR</sequence>
<reference evidence="2 3" key="1">
    <citation type="journal article" date="2004" name="Environ. Microbiol.">
        <title>Phylogeny-function analysis of (meta)genomic libraries: screening for expression of ribosomal RNA genes by large-insert library fluorescent in situ hybridization (LIL-FISH).</title>
        <authorList>
            <person name="Leveau J.H."/>
            <person name="Gerards S."/>
            <person name="de Boer W."/>
            <person name="van Veen J.A."/>
        </authorList>
    </citation>
    <scope>NUCLEOTIDE SEQUENCE [LARGE SCALE GENOMIC DNA]</scope>
    <source>
        <strain evidence="2 3">Ter331</strain>
    </source>
</reference>
<name>G0AAG6_COLFT</name>
<gene>
    <name evidence="2" type="ordered locus">CFU_3356</name>
</gene>
<dbReference type="Proteomes" id="UP000008392">
    <property type="component" value="Chromosome"/>
</dbReference>
<proteinExistence type="predicted"/>
<evidence type="ECO:0000313" key="3">
    <source>
        <dbReference type="Proteomes" id="UP000008392"/>
    </source>
</evidence>
<accession>G0AAG6</accession>
<dbReference type="EMBL" id="CP002745">
    <property type="protein sequence ID" value="AEK63180.1"/>
    <property type="molecule type" value="Genomic_DNA"/>
</dbReference>
<protein>
    <submittedName>
        <fullName evidence="2">Lipolytic enzyme, G-D-S-L family</fullName>
    </submittedName>
</protein>
<organism evidence="2 3">
    <name type="scientific">Collimonas fungivorans (strain Ter331)</name>
    <dbReference type="NCBI Taxonomy" id="1005048"/>
    <lineage>
        <taxon>Bacteria</taxon>
        <taxon>Pseudomonadati</taxon>
        <taxon>Pseudomonadota</taxon>
        <taxon>Betaproteobacteria</taxon>
        <taxon>Burkholderiales</taxon>
        <taxon>Oxalobacteraceae</taxon>
        <taxon>Collimonas</taxon>
    </lineage>
</organism>
<dbReference type="SUPFAM" id="SSF52266">
    <property type="entry name" value="SGNH hydrolase"/>
    <property type="match status" value="1"/>
</dbReference>
<dbReference type="PANTHER" id="PTHR30383">
    <property type="entry name" value="THIOESTERASE 1/PROTEASE 1/LYSOPHOSPHOLIPASE L1"/>
    <property type="match status" value="1"/>
</dbReference>
<dbReference type="AlphaFoldDB" id="G0AAG6"/>
<reference evidence="2 3" key="3">
    <citation type="journal article" date="2008" name="FEMS Microbiol. Ecol.">
        <title>Identification and characterization of genes underlying chitinolysis in Collimonas fungivorans Ter331.</title>
        <authorList>
            <person name="Fritsche K."/>
            <person name="de Boer W."/>
            <person name="Gerards S."/>
            <person name="van den Berg M."/>
            <person name="van Veen J.A."/>
            <person name="Leveau J.H."/>
        </authorList>
    </citation>
    <scope>NUCLEOTIDE SEQUENCE [LARGE SCALE GENOMIC DNA]</scope>
    <source>
        <strain evidence="2 3">Ter331</strain>
    </source>
</reference>
<reference evidence="2 3" key="5">
    <citation type="journal article" date="2011" name="ISME J.">
        <title>Dual transcriptional profiling of a bacterial/fungal confrontation: Collimonas fungivorans versus Aspergillus niger.</title>
        <authorList>
            <person name="Mela F."/>
            <person name="Fritsche K."/>
            <person name="de Boer W."/>
            <person name="van Veen J.A."/>
            <person name="de Graaff L.H."/>
            <person name="van den Berg M."/>
            <person name="Leveau J.H."/>
        </authorList>
    </citation>
    <scope>NUCLEOTIDE SEQUENCE [LARGE SCALE GENOMIC DNA]</scope>
    <source>
        <strain evidence="2 3">Ter331</strain>
    </source>
</reference>
<dbReference type="HOGENOM" id="CLU_733285_0_0_4"/>
<dbReference type="InterPro" id="IPR051532">
    <property type="entry name" value="Ester_Hydrolysis_Enzymes"/>
</dbReference>